<dbReference type="STRING" id="65357.A0A024G7Q6"/>
<dbReference type="AlphaFoldDB" id="A0A024G7Q6"/>
<dbReference type="InterPro" id="IPR022083">
    <property type="entry name" value="KBP"/>
</dbReference>
<evidence type="ECO:0000256" key="5">
    <source>
        <dbReference type="ARBA" id="ARBA00023212"/>
    </source>
</evidence>
<evidence type="ECO:0000256" key="1">
    <source>
        <dbReference type="ARBA" id="ARBA00004245"/>
    </source>
</evidence>
<evidence type="ECO:0000313" key="7">
    <source>
        <dbReference type="Proteomes" id="UP000053237"/>
    </source>
</evidence>
<dbReference type="PANTHER" id="PTHR46321:SF1">
    <property type="entry name" value="KIF-BINDING PROTEIN"/>
    <property type="match status" value="1"/>
</dbReference>
<proteinExistence type="inferred from homology"/>
<accession>A0A024G7Q6</accession>
<evidence type="ECO:0000256" key="4">
    <source>
        <dbReference type="ARBA" id="ARBA00022490"/>
    </source>
</evidence>
<comment type="subcellular location">
    <subcellularLocation>
        <location evidence="1">Cytoplasm</location>
        <location evidence="1">Cytoskeleton</location>
    </subcellularLocation>
</comment>
<reference evidence="6 7" key="1">
    <citation type="submission" date="2012-05" db="EMBL/GenBank/DDBJ databases">
        <title>Recombination and specialization in a pathogen metapopulation.</title>
        <authorList>
            <person name="Gardiner A."/>
            <person name="Kemen E."/>
            <person name="Schultz-Larsen T."/>
            <person name="MacLean D."/>
            <person name="Van Oosterhout C."/>
            <person name="Jones J.D.G."/>
        </authorList>
    </citation>
    <scope>NUCLEOTIDE SEQUENCE [LARGE SCALE GENOMIC DNA]</scope>
    <source>
        <strain evidence="6 7">Ac Nc2</strain>
    </source>
</reference>
<name>A0A024G7Q6_9STRA</name>
<gene>
    <name evidence="6" type="ORF">BN9_031300</name>
</gene>
<comment type="caution">
    <text evidence="6">The sequence shown here is derived from an EMBL/GenBank/DDBJ whole genome shotgun (WGS) entry which is preliminary data.</text>
</comment>
<protein>
    <recommendedName>
        <fullName evidence="3">KIF-binding protein</fullName>
    </recommendedName>
</protein>
<dbReference type="Pfam" id="PF12309">
    <property type="entry name" value="KBP_C"/>
    <property type="match status" value="1"/>
</dbReference>
<dbReference type="Proteomes" id="UP000053237">
    <property type="component" value="Unassembled WGS sequence"/>
</dbReference>
<dbReference type="GO" id="GO:0005856">
    <property type="term" value="C:cytoskeleton"/>
    <property type="evidence" value="ECO:0007669"/>
    <property type="project" value="UniProtKB-SubCell"/>
</dbReference>
<dbReference type="OrthoDB" id="409897at2759"/>
<comment type="similarity">
    <text evidence="2">Belongs to the KIF-binding protein family.</text>
</comment>
<evidence type="ECO:0000256" key="2">
    <source>
        <dbReference type="ARBA" id="ARBA00010305"/>
    </source>
</evidence>
<evidence type="ECO:0000256" key="3">
    <source>
        <dbReference type="ARBA" id="ARBA00016840"/>
    </source>
</evidence>
<dbReference type="PANTHER" id="PTHR46321">
    <property type="entry name" value="KIF1-BINDING PROTEIN"/>
    <property type="match status" value="1"/>
</dbReference>
<keyword evidence="5" id="KW-0206">Cytoskeleton</keyword>
<dbReference type="EMBL" id="CAIX01000033">
    <property type="protein sequence ID" value="CCI42346.1"/>
    <property type="molecule type" value="Genomic_DNA"/>
</dbReference>
<sequence>MELAEVESLFQRAEQCHPYPNAESYASNHCAIEMLQAYLKQPKTSMARALTQSKLGIYLMQSNDSHHMLTQLGMIFYNRSNSLRALCYFCACEKLCSDSLTPVYTMQTHIQFYLAQVYACLQCHAESAKYCVLTLAYQLRSHLSRQADSTVVFDHEDWISNALQLVQFFLKRGKQTYQASVMLLASEQILYQDKITMCDIQSKSRLSAEVQLSWASLQLRVLEQAHDENGTEHNDYVPVDEIAEVLELISEQKSHQPSVGLQCEDSEKEIMQSKWLKMRYVNPETIHLYDDAVQVFCLGMKACEDAKNHFQMDGYVSTHIRICQIQSKLFDRLSKFECDPKRQYSLQLRRYHTLRPILEADININAFGDLVQQVAYEGGEILADLYDRKLLLEASRTISGSSSGRGIMYASRAILCYEQYVRCFYASDPKVVPRGNHATLPNDPKLLSANDMHALLLGYFALARLCSRITFKDDAIKTREFWKLGLAYFETIVLFRKKFDETNELEGRKLQERFKTEFSLTEEMLQLLPEKINVLVYRGNQL</sequence>
<organism evidence="6 7">
    <name type="scientific">Albugo candida</name>
    <dbReference type="NCBI Taxonomy" id="65357"/>
    <lineage>
        <taxon>Eukaryota</taxon>
        <taxon>Sar</taxon>
        <taxon>Stramenopiles</taxon>
        <taxon>Oomycota</taxon>
        <taxon>Peronosporomycetes</taxon>
        <taxon>Albuginales</taxon>
        <taxon>Albuginaceae</taxon>
        <taxon>Albugo</taxon>
    </lineage>
</organism>
<keyword evidence="4" id="KW-0963">Cytoplasm</keyword>
<dbReference type="InParanoid" id="A0A024G7Q6"/>
<keyword evidence="7" id="KW-1185">Reference proteome</keyword>
<evidence type="ECO:0000313" key="6">
    <source>
        <dbReference type="EMBL" id="CCI42346.1"/>
    </source>
</evidence>